<proteinExistence type="predicted"/>
<dbReference type="RefSeq" id="WP_034375311.1">
    <property type="nucleotide sequence ID" value="NZ_AP019774.1"/>
</dbReference>
<evidence type="ECO:0000313" key="3">
    <source>
        <dbReference type="EMBL" id="BCD70391.1"/>
    </source>
</evidence>
<protein>
    <recommendedName>
        <fullName evidence="7">Lipoprotein</fullName>
    </recommendedName>
</protein>
<organism evidence="3 5">
    <name type="scientific">Helicobacter suis</name>
    <dbReference type="NCBI Taxonomy" id="104628"/>
    <lineage>
        <taxon>Bacteria</taxon>
        <taxon>Pseudomonadati</taxon>
        <taxon>Campylobacterota</taxon>
        <taxon>Epsilonproteobacteria</taxon>
        <taxon>Campylobacterales</taxon>
        <taxon>Helicobacteraceae</taxon>
        <taxon>Helicobacter</taxon>
    </lineage>
</organism>
<dbReference type="GeneID" id="56929521"/>
<dbReference type="PROSITE" id="PS51257">
    <property type="entry name" value="PROKAR_LIPOPROTEIN"/>
    <property type="match status" value="1"/>
</dbReference>
<dbReference type="Proteomes" id="UP000509742">
    <property type="component" value="Chromosome"/>
</dbReference>
<accession>A0A510HBV0</accession>
<dbReference type="AlphaFoldDB" id="A0A510HBV0"/>
<dbReference type="Proteomes" id="UP000317935">
    <property type="component" value="Chromosome"/>
</dbReference>
<dbReference type="EMBL" id="AP023036">
    <property type="protein sequence ID" value="BCD46709.1"/>
    <property type="molecule type" value="Genomic_DNA"/>
</dbReference>
<evidence type="ECO:0000313" key="1">
    <source>
        <dbReference type="EMBL" id="BCD45680.1"/>
    </source>
</evidence>
<evidence type="ECO:0008006" key="7">
    <source>
        <dbReference type="Google" id="ProtNLM"/>
    </source>
</evidence>
<evidence type="ECO:0000313" key="5">
    <source>
        <dbReference type="Proteomes" id="UP000317935"/>
    </source>
</evidence>
<name>A0A510HBV0_9HELI</name>
<gene>
    <name evidence="1" type="ORF">NHP190020_07190</name>
    <name evidence="2" type="ORF">NHP190020_17480</name>
    <name evidence="3" type="ORF">SNTW_10360</name>
    <name evidence="4" type="ORF">SNTW_16850</name>
</gene>
<dbReference type="EMBL" id="AP019774">
    <property type="protein sequence ID" value="BCD70391.1"/>
    <property type="molecule type" value="Genomic_DNA"/>
</dbReference>
<dbReference type="EMBL" id="AP023036">
    <property type="protein sequence ID" value="BCD45680.1"/>
    <property type="molecule type" value="Genomic_DNA"/>
</dbReference>
<evidence type="ECO:0000313" key="4">
    <source>
        <dbReference type="EMBL" id="BCD71040.1"/>
    </source>
</evidence>
<dbReference type="EMBL" id="AP019774">
    <property type="protein sequence ID" value="BCD71040.1"/>
    <property type="molecule type" value="Genomic_DNA"/>
</dbReference>
<evidence type="ECO:0000313" key="2">
    <source>
        <dbReference type="EMBL" id="BCD46709.1"/>
    </source>
</evidence>
<evidence type="ECO:0000313" key="6">
    <source>
        <dbReference type="Proteomes" id="UP000509742"/>
    </source>
</evidence>
<reference evidence="1 6" key="2">
    <citation type="submission" date="2020-04" db="EMBL/GenBank/DDBJ databases">
        <title>Genomic analysis of gastric non-Helicobacter pylori Helicobacters isolated in Japan.</title>
        <authorList>
            <person name="Suzuki M."/>
            <person name="Rimbara E."/>
        </authorList>
    </citation>
    <scope>NUCLEOTIDE SEQUENCE [LARGE SCALE GENOMIC DNA]</scope>
    <source>
        <strain evidence="1 6">NHP19-0020</strain>
    </source>
</reference>
<dbReference type="OrthoDB" id="5328711at2"/>
<keyword evidence="6" id="KW-1185">Reference proteome</keyword>
<sequence length="82" mass="9533">MNIKLTTTLTLLLTACTPRVIYQKVYIPTKCNIIKPERPPKSLHFIDYLKELLIYTERLEKDLEFCTKEIKPTPTNPAQVAQ</sequence>
<reference evidence="3 5" key="1">
    <citation type="submission" date="2019-06" db="EMBL/GenBank/DDBJ databases">
        <title>Complete genome sequence of Helicobacter suis SNTW101c.</title>
        <authorList>
            <person name="Rimbara E."/>
            <person name="Suzuki M."/>
            <person name="Matsui H."/>
            <person name="Nakamura M."/>
            <person name="Mori S."/>
            <person name="Shibayama K."/>
        </authorList>
    </citation>
    <scope>NUCLEOTIDE SEQUENCE [LARGE SCALE GENOMIC DNA]</scope>
    <source>
        <strain evidence="3 5">SNTW101c</strain>
    </source>
</reference>